<dbReference type="Proteomes" id="UP000041625">
    <property type="component" value="Unassembled WGS sequence"/>
</dbReference>
<reference evidence="1 2" key="1">
    <citation type="submission" date="2014-06" db="EMBL/GenBank/DDBJ databases">
        <authorList>
            <person name="Le Roux F."/>
        </authorList>
    </citation>
    <scope>NUCLEOTIDE SEQUENCE [LARGE SCALE GENOMIC DNA]</scope>
    <source>
        <strain evidence="1 2">J2-31</strain>
    </source>
</reference>
<evidence type="ECO:0000313" key="1">
    <source>
        <dbReference type="EMBL" id="CDT83872.1"/>
    </source>
</evidence>
<organism evidence="1 2">
    <name type="scientific">Vibrio coralliirubri</name>
    <dbReference type="NCBI Taxonomy" id="1516159"/>
    <lineage>
        <taxon>Bacteria</taxon>
        <taxon>Pseudomonadati</taxon>
        <taxon>Pseudomonadota</taxon>
        <taxon>Gammaproteobacteria</taxon>
        <taxon>Vibrionales</taxon>
        <taxon>Vibrionaceae</taxon>
        <taxon>Vibrio</taxon>
    </lineage>
</organism>
<comment type="caution">
    <text evidence="1">The sequence shown here is derived from an EMBL/GenBank/DDBJ whole genome shotgun (WGS) entry which is preliminary data.</text>
</comment>
<name>A0AA86WRK9_9VIBR</name>
<protein>
    <submittedName>
        <fullName evidence="1">Uncharacterized protein</fullName>
    </submittedName>
</protein>
<keyword evidence="2" id="KW-1185">Reference proteome</keyword>
<gene>
    <name evidence="1" type="ORF">VCR31J2_1360055</name>
</gene>
<dbReference type="EMBL" id="CCKJ01000042">
    <property type="protein sequence ID" value="CDT83872.1"/>
    <property type="molecule type" value="Genomic_DNA"/>
</dbReference>
<sequence length="48" mass="5515">MYVENRDGKAILKKAHKFIDGLEVRRLGKTMGALLVNFNLLFLNCFLC</sequence>
<evidence type="ECO:0000313" key="2">
    <source>
        <dbReference type="Proteomes" id="UP000041625"/>
    </source>
</evidence>
<proteinExistence type="predicted"/>
<dbReference type="AlphaFoldDB" id="A0AA86WRK9"/>
<accession>A0AA86WRK9</accession>